<dbReference type="AlphaFoldDB" id="A0A9Q3BJB3"/>
<reference evidence="1" key="1">
    <citation type="submission" date="2021-03" db="EMBL/GenBank/DDBJ databases">
        <title>Draft genome sequence of rust myrtle Austropuccinia psidii MF-1, a brazilian biotype.</title>
        <authorList>
            <person name="Quecine M.C."/>
            <person name="Pachon D.M.R."/>
            <person name="Bonatelli M.L."/>
            <person name="Correr F.H."/>
            <person name="Franceschini L.M."/>
            <person name="Leite T.F."/>
            <person name="Margarido G.R.A."/>
            <person name="Almeida C.A."/>
            <person name="Ferrarezi J.A."/>
            <person name="Labate C.A."/>
        </authorList>
    </citation>
    <scope>NUCLEOTIDE SEQUENCE</scope>
    <source>
        <strain evidence="1">MF-1</strain>
    </source>
</reference>
<gene>
    <name evidence="1" type="ORF">O181_006057</name>
</gene>
<evidence type="ECO:0000313" key="2">
    <source>
        <dbReference type="Proteomes" id="UP000765509"/>
    </source>
</evidence>
<sequence length="134" mass="15540">MMEKALKSKEISNIRMLDEASFCHWHMHIKIHLRFNDLIDMCKKYVPSDASTTIFNKWSRASYEAINLITTRLTERVFCEVVNVEPLRKQTNSGQRSKINILQKGDLTEAKYGWTGRETSMMATFKATLTYAGK</sequence>
<organism evidence="1 2">
    <name type="scientific">Austropuccinia psidii MF-1</name>
    <dbReference type="NCBI Taxonomy" id="1389203"/>
    <lineage>
        <taxon>Eukaryota</taxon>
        <taxon>Fungi</taxon>
        <taxon>Dikarya</taxon>
        <taxon>Basidiomycota</taxon>
        <taxon>Pucciniomycotina</taxon>
        <taxon>Pucciniomycetes</taxon>
        <taxon>Pucciniales</taxon>
        <taxon>Sphaerophragmiaceae</taxon>
        <taxon>Austropuccinia</taxon>
    </lineage>
</organism>
<evidence type="ECO:0000313" key="1">
    <source>
        <dbReference type="EMBL" id="MBW0466342.1"/>
    </source>
</evidence>
<proteinExistence type="predicted"/>
<protein>
    <submittedName>
        <fullName evidence="1">Uncharacterized protein</fullName>
    </submittedName>
</protein>
<name>A0A9Q3BJB3_9BASI</name>
<dbReference type="Proteomes" id="UP000765509">
    <property type="component" value="Unassembled WGS sequence"/>
</dbReference>
<accession>A0A9Q3BJB3</accession>
<comment type="caution">
    <text evidence="1">The sequence shown here is derived from an EMBL/GenBank/DDBJ whole genome shotgun (WGS) entry which is preliminary data.</text>
</comment>
<dbReference type="EMBL" id="AVOT02001271">
    <property type="protein sequence ID" value="MBW0466342.1"/>
    <property type="molecule type" value="Genomic_DNA"/>
</dbReference>
<keyword evidence="2" id="KW-1185">Reference proteome</keyword>